<protein>
    <recommendedName>
        <fullName evidence="13">RNA helicase</fullName>
    </recommendedName>
</protein>
<dbReference type="SMART" id="SM00490">
    <property type="entry name" value="HELICc"/>
    <property type="match status" value="1"/>
</dbReference>
<dbReference type="InterPro" id="IPR050079">
    <property type="entry name" value="DEAD_box_RNA_helicase"/>
</dbReference>
<evidence type="ECO:0000313" key="12">
    <source>
        <dbReference type="Proteomes" id="UP000179113"/>
    </source>
</evidence>
<evidence type="ECO:0000256" key="2">
    <source>
        <dbReference type="ARBA" id="ARBA00022801"/>
    </source>
</evidence>
<dbReference type="InterPro" id="IPR014001">
    <property type="entry name" value="Helicase_ATP-bd"/>
</dbReference>
<dbReference type="PROSITE" id="PS51192">
    <property type="entry name" value="HELICASE_ATP_BIND_1"/>
    <property type="match status" value="1"/>
</dbReference>
<gene>
    <name evidence="11" type="ORF">A2415_03335</name>
</gene>
<sequence>MRNSYNGRGSRFSGSRNARPNRSKFPSKNRRKSNYEWSEMDLIRTIEQTKQFAAPREKEYVPTHTFEQFNIDFRIKQNIKTLNYKIPSPVQDQAIPYILSGRDLIGIANTGTGKTAAFLIPLIDKAFKSRNDKVLIVAPTRELAEQIYNDFRHLSSGMQLFSALIIGGGGMRKQIGDLRRNPNFVIGTPGRIKDMIQRKLLDLSEFNNVVLDETDRMVDIGFVQEIKYFISLLPLQRQSLFFSATVSSKVQEILNAFVQNPVQINVKKRETCANIQQEIVKIERNQRKVDALFNMLRHEDFRKVIVFGNTKWNVQKLSDELVSRGVKAGAIHGDKRQNQRHMILEKFRSDEIKVLLATDVAARGLDIKNVTHVINYELPKTYDDYVHRIGRTGRADKSGIALTIVGA</sequence>
<comment type="similarity">
    <text evidence="5">Belongs to the DEAD box helicase family.</text>
</comment>
<evidence type="ECO:0000259" key="8">
    <source>
        <dbReference type="PROSITE" id="PS51192"/>
    </source>
</evidence>
<keyword evidence="4" id="KW-0067">ATP-binding</keyword>
<dbReference type="AlphaFoldDB" id="A0A1F4WJI7"/>
<feature type="domain" description="Helicase C-terminal" evidence="9">
    <location>
        <begin position="274"/>
        <end position="407"/>
    </location>
</feature>
<keyword evidence="3" id="KW-0347">Helicase</keyword>
<dbReference type="InterPro" id="IPR014014">
    <property type="entry name" value="RNA_helicase_DEAD_Q_motif"/>
</dbReference>
<dbReference type="InterPro" id="IPR001650">
    <property type="entry name" value="Helicase_C-like"/>
</dbReference>
<dbReference type="SMART" id="SM00487">
    <property type="entry name" value="DEXDc"/>
    <property type="match status" value="1"/>
</dbReference>
<feature type="short sequence motif" description="Q motif" evidence="6">
    <location>
        <begin position="64"/>
        <end position="92"/>
    </location>
</feature>
<feature type="domain" description="Helicase ATP-binding" evidence="8">
    <location>
        <begin position="95"/>
        <end position="264"/>
    </location>
</feature>
<feature type="region of interest" description="Disordered" evidence="7">
    <location>
        <begin position="1"/>
        <end position="32"/>
    </location>
</feature>
<dbReference type="GO" id="GO:0003724">
    <property type="term" value="F:RNA helicase activity"/>
    <property type="evidence" value="ECO:0007669"/>
    <property type="project" value="InterPro"/>
</dbReference>
<dbReference type="GO" id="GO:0005524">
    <property type="term" value="F:ATP binding"/>
    <property type="evidence" value="ECO:0007669"/>
    <property type="project" value="UniProtKB-KW"/>
</dbReference>
<dbReference type="GO" id="GO:0016787">
    <property type="term" value="F:hydrolase activity"/>
    <property type="evidence" value="ECO:0007669"/>
    <property type="project" value="UniProtKB-KW"/>
</dbReference>
<evidence type="ECO:0008006" key="13">
    <source>
        <dbReference type="Google" id="ProtNLM"/>
    </source>
</evidence>
<evidence type="ECO:0000256" key="4">
    <source>
        <dbReference type="ARBA" id="ARBA00022840"/>
    </source>
</evidence>
<dbReference type="CDD" id="cd00268">
    <property type="entry name" value="DEADc"/>
    <property type="match status" value="1"/>
</dbReference>
<evidence type="ECO:0000256" key="7">
    <source>
        <dbReference type="SAM" id="MobiDB-lite"/>
    </source>
</evidence>
<dbReference type="InterPro" id="IPR027417">
    <property type="entry name" value="P-loop_NTPase"/>
</dbReference>
<accession>A0A1F4WJI7</accession>
<dbReference type="PANTHER" id="PTHR47959">
    <property type="entry name" value="ATP-DEPENDENT RNA HELICASE RHLE-RELATED"/>
    <property type="match status" value="1"/>
</dbReference>
<dbReference type="Pfam" id="PF00270">
    <property type="entry name" value="DEAD"/>
    <property type="match status" value="1"/>
</dbReference>
<dbReference type="SUPFAM" id="SSF52540">
    <property type="entry name" value="P-loop containing nucleoside triphosphate hydrolases"/>
    <property type="match status" value="1"/>
</dbReference>
<evidence type="ECO:0000256" key="6">
    <source>
        <dbReference type="PROSITE-ProRule" id="PRU00552"/>
    </source>
</evidence>
<feature type="compositionally biased region" description="Basic residues" evidence="7">
    <location>
        <begin position="19"/>
        <end position="32"/>
    </location>
</feature>
<dbReference type="GO" id="GO:0005829">
    <property type="term" value="C:cytosol"/>
    <property type="evidence" value="ECO:0007669"/>
    <property type="project" value="TreeGrafter"/>
</dbReference>
<keyword evidence="2" id="KW-0378">Hydrolase</keyword>
<evidence type="ECO:0000256" key="3">
    <source>
        <dbReference type="ARBA" id="ARBA00022806"/>
    </source>
</evidence>
<name>A0A1F4WJI7_UNCKA</name>
<evidence type="ECO:0000313" key="11">
    <source>
        <dbReference type="EMBL" id="OGC69582.1"/>
    </source>
</evidence>
<dbReference type="GO" id="GO:0003676">
    <property type="term" value="F:nucleic acid binding"/>
    <property type="evidence" value="ECO:0007669"/>
    <property type="project" value="InterPro"/>
</dbReference>
<dbReference type="CDD" id="cd18787">
    <property type="entry name" value="SF2_C_DEAD"/>
    <property type="match status" value="1"/>
</dbReference>
<dbReference type="EMBL" id="MEWA01000019">
    <property type="protein sequence ID" value="OGC69582.1"/>
    <property type="molecule type" value="Genomic_DNA"/>
</dbReference>
<keyword evidence="1" id="KW-0547">Nucleotide-binding</keyword>
<evidence type="ECO:0000259" key="9">
    <source>
        <dbReference type="PROSITE" id="PS51194"/>
    </source>
</evidence>
<dbReference type="InterPro" id="IPR044742">
    <property type="entry name" value="DEAD/DEAH_RhlB"/>
</dbReference>
<evidence type="ECO:0000256" key="5">
    <source>
        <dbReference type="ARBA" id="ARBA00038437"/>
    </source>
</evidence>
<evidence type="ECO:0000259" key="10">
    <source>
        <dbReference type="PROSITE" id="PS51195"/>
    </source>
</evidence>
<dbReference type="PROSITE" id="PS51194">
    <property type="entry name" value="HELICASE_CTER"/>
    <property type="match status" value="1"/>
</dbReference>
<dbReference type="InterPro" id="IPR011545">
    <property type="entry name" value="DEAD/DEAH_box_helicase_dom"/>
</dbReference>
<reference evidence="11 12" key="1">
    <citation type="journal article" date="2016" name="Nat. Commun.">
        <title>Thousands of microbial genomes shed light on interconnected biogeochemical processes in an aquifer system.</title>
        <authorList>
            <person name="Anantharaman K."/>
            <person name="Brown C.T."/>
            <person name="Hug L.A."/>
            <person name="Sharon I."/>
            <person name="Castelle C.J."/>
            <person name="Probst A.J."/>
            <person name="Thomas B.C."/>
            <person name="Singh A."/>
            <person name="Wilkins M.J."/>
            <person name="Karaoz U."/>
            <person name="Brodie E.L."/>
            <person name="Williams K.H."/>
            <person name="Hubbard S.S."/>
            <person name="Banfield J.F."/>
        </authorList>
    </citation>
    <scope>NUCLEOTIDE SEQUENCE [LARGE SCALE GENOMIC DNA]</scope>
</reference>
<dbReference type="Proteomes" id="UP000179113">
    <property type="component" value="Unassembled WGS sequence"/>
</dbReference>
<dbReference type="Gene3D" id="3.40.50.300">
    <property type="entry name" value="P-loop containing nucleotide triphosphate hydrolases"/>
    <property type="match status" value="2"/>
</dbReference>
<dbReference type="Pfam" id="PF00271">
    <property type="entry name" value="Helicase_C"/>
    <property type="match status" value="1"/>
</dbReference>
<organism evidence="11 12">
    <name type="scientific">candidate division WWE3 bacterium RIFOXYC1_FULL_39_7</name>
    <dbReference type="NCBI Taxonomy" id="1802643"/>
    <lineage>
        <taxon>Bacteria</taxon>
        <taxon>Katanobacteria</taxon>
    </lineage>
</organism>
<proteinExistence type="inferred from homology"/>
<evidence type="ECO:0000256" key="1">
    <source>
        <dbReference type="ARBA" id="ARBA00022741"/>
    </source>
</evidence>
<feature type="domain" description="DEAD-box RNA helicase Q" evidence="10">
    <location>
        <begin position="64"/>
        <end position="92"/>
    </location>
</feature>
<dbReference type="PANTHER" id="PTHR47959:SF1">
    <property type="entry name" value="ATP-DEPENDENT RNA HELICASE DBPA"/>
    <property type="match status" value="1"/>
</dbReference>
<comment type="caution">
    <text evidence="11">The sequence shown here is derived from an EMBL/GenBank/DDBJ whole genome shotgun (WGS) entry which is preliminary data.</text>
</comment>
<dbReference type="PROSITE" id="PS51195">
    <property type="entry name" value="Q_MOTIF"/>
    <property type="match status" value="1"/>
</dbReference>
<feature type="compositionally biased region" description="Polar residues" evidence="7">
    <location>
        <begin position="1"/>
        <end position="18"/>
    </location>
</feature>